<accession>A0A7V3JAP6</accession>
<evidence type="ECO:0000313" key="2">
    <source>
        <dbReference type="EMBL" id="HFZ09294.1"/>
    </source>
</evidence>
<feature type="domain" description="Polysaccharide pyruvyl transferase" evidence="1">
    <location>
        <begin position="118"/>
        <end position="361"/>
    </location>
</feature>
<comment type="caution">
    <text evidence="2">The sequence shown here is derived from an EMBL/GenBank/DDBJ whole genome shotgun (WGS) entry which is preliminary data.</text>
</comment>
<dbReference type="PANTHER" id="PTHR36836">
    <property type="entry name" value="COLANIC ACID BIOSYNTHESIS PROTEIN WCAK"/>
    <property type="match status" value="1"/>
</dbReference>
<dbReference type="Pfam" id="PF04230">
    <property type="entry name" value="PS_pyruv_trans"/>
    <property type="match status" value="1"/>
</dbReference>
<reference evidence="2" key="1">
    <citation type="journal article" date="2020" name="mSystems">
        <title>Genome- and Community-Level Interaction Insights into Carbon Utilization and Element Cycling Functions of Hydrothermarchaeota in Hydrothermal Sediment.</title>
        <authorList>
            <person name="Zhou Z."/>
            <person name="Liu Y."/>
            <person name="Xu W."/>
            <person name="Pan J."/>
            <person name="Luo Z.H."/>
            <person name="Li M."/>
        </authorList>
    </citation>
    <scope>NUCLEOTIDE SEQUENCE [LARGE SCALE GENOMIC DNA]</scope>
    <source>
        <strain evidence="2">SpSt-757</strain>
    </source>
</reference>
<dbReference type="EMBL" id="DTGG01000123">
    <property type="protein sequence ID" value="HFZ09294.1"/>
    <property type="molecule type" value="Genomic_DNA"/>
</dbReference>
<evidence type="ECO:0000259" key="1">
    <source>
        <dbReference type="Pfam" id="PF04230"/>
    </source>
</evidence>
<gene>
    <name evidence="2" type="ORF">ENV41_04095</name>
</gene>
<dbReference type="InterPro" id="IPR007345">
    <property type="entry name" value="Polysacch_pyruvyl_Trfase"/>
</dbReference>
<dbReference type="PANTHER" id="PTHR36836:SF1">
    <property type="entry name" value="COLANIC ACID BIOSYNTHESIS PROTEIN WCAK"/>
    <property type="match status" value="1"/>
</dbReference>
<name>A0A7V3JAP6_UNCC3</name>
<sequence length="427" mass="48126">MNRIAIMGTPISVGNRGVMALANSLISLCSRKAKTSDIRILTGHSKKEKVSFKFGEETLEVEVVNCRLSPKAKLNEHLAWIVFACLLYRLLPIRGIKRALSRFTPWIKALEGADIVGDIRGGDSFSDIYGLSRFLHGFFIAWTAVLIKGSIVQFPQTFGPYNRKISRLMAQYLLRHSSMIMARDRESQKLASEFAGRGKKIFLCPDVAFSLEASKPDVILLDPPLDKAQKIPGALIGVNVNGLMYNGGYTRDNMFGLKMDYRAMLPSMLEVLLREHKGEIWLIPHTYAPFGNAESDNEACVRVKDVLPKEVSGRVRIVTGNYDCHELKWLIGQCDFFIGSRMHSCIAALSQGVPCVGIAYSRKFRGVFETVGMGDWVVDGREVETDEAVKRVIELFQKRNEIREPLRKNAEEARKKLEETFEKIFKQ</sequence>
<protein>
    <recommendedName>
        <fullName evidence="1">Polysaccharide pyruvyl transferase domain-containing protein</fullName>
    </recommendedName>
</protein>
<dbReference type="AlphaFoldDB" id="A0A7V3JAP6"/>
<organism evidence="2">
    <name type="scientific">candidate division CPR3 bacterium</name>
    <dbReference type="NCBI Taxonomy" id="2268181"/>
    <lineage>
        <taxon>Bacteria</taxon>
        <taxon>Bacteria division CPR3</taxon>
    </lineage>
</organism>
<proteinExistence type="predicted"/>